<name>A0ABQ7Z9W5_BRANA</name>
<feature type="region of interest" description="Disordered" evidence="1">
    <location>
        <begin position="343"/>
        <end position="366"/>
    </location>
</feature>
<feature type="compositionally biased region" description="Polar residues" evidence="1">
    <location>
        <begin position="344"/>
        <end position="361"/>
    </location>
</feature>
<accession>A0ABQ7Z9W5</accession>
<organism evidence="2 3">
    <name type="scientific">Brassica napus</name>
    <name type="common">Rape</name>
    <dbReference type="NCBI Taxonomy" id="3708"/>
    <lineage>
        <taxon>Eukaryota</taxon>
        <taxon>Viridiplantae</taxon>
        <taxon>Streptophyta</taxon>
        <taxon>Embryophyta</taxon>
        <taxon>Tracheophyta</taxon>
        <taxon>Spermatophyta</taxon>
        <taxon>Magnoliopsida</taxon>
        <taxon>eudicotyledons</taxon>
        <taxon>Gunneridae</taxon>
        <taxon>Pentapetalae</taxon>
        <taxon>rosids</taxon>
        <taxon>malvids</taxon>
        <taxon>Brassicales</taxon>
        <taxon>Brassicaceae</taxon>
        <taxon>Brassiceae</taxon>
        <taxon>Brassica</taxon>
    </lineage>
</organism>
<dbReference type="Proteomes" id="UP000824890">
    <property type="component" value="Unassembled WGS sequence"/>
</dbReference>
<evidence type="ECO:0000313" key="3">
    <source>
        <dbReference type="Proteomes" id="UP000824890"/>
    </source>
</evidence>
<keyword evidence="3" id="KW-1185">Reference proteome</keyword>
<comment type="caution">
    <text evidence="2">The sequence shown here is derived from an EMBL/GenBank/DDBJ whole genome shotgun (WGS) entry which is preliminary data.</text>
</comment>
<gene>
    <name evidence="2" type="ORF">HID58_064285</name>
</gene>
<reference evidence="2 3" key="1">
    <citation type="submission" date="2021-05" db="EMBL/GenBank/DDBJ databases">
        <title>Genome Assembly of Synthetic Allotetraploid Brassica napus Reveals Homoeologous Exchanges between Subgenomes.</title>
        <authorList>
            <person name="Davis J.T."/>
        </authorList>
    </citation>
    <scope>NUCLEOTIDE SEQUENCE [LARGE SCALE GENOMIC DNA]</scope>
    <source>
        <strain evidence="3">cv. Da-Ae</strain>
        <tissue evidence="2">Seedling</tissue>
    </source>
</reference>
<evidence type="ECO:0000313" key="2">
    <source>
        <dbReference type="EMBL" id="KAH0876891.1"/>
    </source>
</evidence>
<evidence type="ECO:0000256" key="1">
    <source>
        <dbReference type="SAM" id="MobiDB-lite"/>
    </source>
</evidence>
<feature type="region of interest" description="Disordered" evidence="1">
    <location>
        <begin position="379"/>
        <end position="410"/>
    </location>
</feature>
<feature type="compositionally biased region" description="Polar residues" evidence="1">
    <location>
        <begin position="380"/>
        <end position="410"/>
    </location>
</feature>
<feature type="region of interest" description="Disordered" evidence="1">
    <location>
        <begin position="111"/>
        <end position="130"/>
    </location>
</feature>
<sequence length="609" mass="67371">MYDVCMQSYVPCMEILRIWVAILVSGEQEFRQCKVLVSGRCGLLMHTTICSSGFCLRLLSPYEANLFSRSYKKCIAIGVNKEFMRMYMPMSVKTSKLILCLKTGMKDTRRRPFWDSQTKNKGPKRSEEQEVVPENISQVLPLVIIVTANLRRYGHGKSKHIGYHSRRLSDLSELSVNYLEVCEEHVDASEGSHTRVTPLRNQFRTKANVPMVNLGIGTPNFLNKTSKKRHDRNVERIAISILGRGYSQNDIAVGPESNFSQAPCEFNIICGDISQNILVPMSVLFTWPFHISLCQVASCASILEQILSMKILCFLKSKRELRRPVAIPRPIKQQLMISLEDKTSAVTEPTSQSDVPTSATTDHPGATSAQLAAMTISDHPANTSTPVATTSDKPSMLATSDHQANTSTLVATTSKKPSMLATSDHQANTSTQPFMVATSALPAAVTISLHPAGTMSNTKTMYSTQPDISLIFQTLLGRIDELARGTTSRLEDLAHSQIICNNRINELQSVEIGAPRSQQVDITPRLQRVLFNDVPTPATGPGQHRSIQANDLHAPIASSGQQHQTHEWLLNKYHNYRDSSSKNQQNEKPTAHALLNAGSLPTAHALLKS</sequence>
<dbReference type="EMBL" id="JAGKQM010000015">
    <property type="protein sequence ID" value="KAH0876891.1"/>
    <property type="molecule type" value="Genomic_DNA"/>
</dbReference>
<proteinExistence type="predicted"/>
<protein>
    <submittedName>
        <fullName evidence="2">Uncharacterized protein</fullName>
    </submittedName>
</protein>